<dbReference type="InterPro" id="IPR001584">
    <property type="entry name" value="Integrase_cat-core"/>
</dbReference>
<evidence type="ECO:0000313" key="3">
    <source>
        <dbReference type="WBParaSite" id="Pan_g14811.t1"/>
    </source>
</evidence>
<organism evidence="2 3">
    <name type="scientific">Panagrellus redivivus</name>
    <name type="common">Microworm</name>
    <dbReference type="NCBI Taxonomy" id="6233"/>
    <lineage>
        <taxon>Eukaryota</taxon>
        <taxon>Metazoa</taxon>
        <taxon>Ecdysozoa</taxon>
        <taxon>Nematoda</taxon>
        <taxon>Chromadorea</taxon>
        <taxon>Rhabditida</taxon>
        <taxon>Tylenchina</taxon>
        <taxon>Panagrolaimomorpha</taxon>
        <taxon>Panagrolaimoidea</taxon>
        <taxon>Panagrolaimidae</taxon>
        <taxon>Panagrellus</taxon>
    </lineage>
</organism>
<reference evidence="2" key="1">
    <citation type="journal article" date="2013" name="Genetics">
        <title>The draft genome and transcriptome of Panagrellus redivivus are shaped by the harsh demands of a free-living lifestyle.</title>
        <authorList>
            <person name="Srinivasan J."/>
            <person name="Dillman A.R."/>
            <person name="Macchietto M.G."/>
            <person name="Heikkinen L."/>
            <person name="Lakso M."/>
            <person name="Fracchia K.M."/>
            <person name="Antoshechkin I."/>
            <person name="Mortazavi A."/>
            <person name="Wong G."/>
            <person name="Sternberg P.W."/>
        </authorList>
    </citation>
    <scope>NUCLEOTIDE SEQUENCE [LARGE SCALE GENOMIC DNA]</scope>
    <source>
        <strain evidence="2">MT8872</strain>
    </source>
</reference>
<keyword evidence="2" id="KW-1185">Reference proteome</keyword>
<dbReference type="Proteomes" id="UP000492821">
    <property type="component" value="Unassembled WGS sequence"/>
</dbReference>
<evidence type="ECO:0000259" key="1">
    <source>
        <dbReference type="PROSITE" id="PS50994"/>
    </source>
</evidence>
<proteinExistence type="predicted"/>
<dbReference type="PANTHER" id="PTHR46585:SF1">
    <property type="entry name" value="CHROMO DOMAIN-CONTAINING PROTEIN"/>
    <property type="match status" value="1"/>
</dbReference>
<dbReference type="WBParaSite" id="Pan_g14811.t1">
    <property type="protein sequence ID" value="Pan_g14811.t1"/>
    <property type="gene ID" value="Pan_g14811"/>
</dbReference>
<dbReference type="GO" id="GO:0015074">
    <property type="term" value="P:DNA integration"/>
    <property type="evidence" value="ECO:0007669"/>
    <property type="project" value="InterPro"/>
</dbReference>
<evidence type="ECO:0000313" key="2">
    <source>
        <dbReference type="Proteomes" id="UP000492821"/>
    </source>
</evidence>
<dbReference type="AlphaFoldDB" id="A0A7E4UZT7"/>
<feature type="domain" description="Integrase catalytic" evidence="1">
    <location>
        <begin position="286"/>
        <end position="406"/>
    </location>
</feature>
<protein>
    <submittedName>
        <fullName evidence="3">Integrase catalytic domain-containing protein</fullName>
    </submittedName>
</protein>
<reference evidence="3" key="2">
    <citation type="submission" date="2020-10" db="UniProtKB">
        <authorList>
            <consortium name="WormBaseParasite"/>
        </authorList>
    </citation>
    <scope>IDENTIFICATION</scope>
</reference>
<sequence length="406" mass="45709">MSDFVRMITIPEEVYEKLLAGKPHISQETVDPLAATSQQYELLKYNRNRRLDNDAVIEKPINVIVKNEKGVNDETGLSETAPLSPEKTVSLPADNVSQEPAKIHNISIPDALVPVLKNDEIVKHVISNDSTRLYPVDANVNDRRLFMETVLAKIVRDKEHFGVASDLSILKDDSTDAFRNSNLNNCLEFLYQTVPVLRAPAGALALKKRLLQNLTKKPQLGEGLAKKKKIKVPVLYQLCDPSNPAGFASRAKLLKEARRYNKEVTVQDVDDFLKGQHAYTLHKQARYKFPRLKTTTSGLHVDWQADLAMMDKLSAVNDGNNYILVCIDVLSRKIMAIPVRTKDEKATKTARLGKRVKVIAQITLAITAFITILWSRTTVGDETLAYFIPNFKFKHAIVIKQPMRLM</sequence>
<dbReference type="PROSITE" id="PS50994">
    <property type="entry name" value="INTEGRASE"/>
    <property type="match status" value="1"/>
</dbReference>
<accession>A0A7E4UZT7</accession>
<name>A0A7E4UZT7_PANRE</name>
<dbReference type="PANTHER" id="PTHR46585">
    <property type="entry name" value="INTEGRASE CORE DOMAIN CONTAINING PROTEIN"/>
    <property type="match status" value="1"/>
</dbReference>